<feature type="transmembrane region" description="Helical" evidence="5">
    <location>
        <begin position="12"/>
        <end position="33"/>
    </location>
</feature>
<keyword evidence="8" id="KW-1185">Reference proteome</keyword>
<feature type="transmembrane region" description="Helical" evidence="5">
    <location>
        <begin position="149"/>
        <end position="170"/>
    </location>
</feature>
<evidence type="ECO:0000256" key="3">
    <source>
        <dbReference type="ARBA" id="ARBA00022989"/>
    </source>
</evidence>
<dbReference type="AlphaFoldDB" id="A0A7H0HJE0"/>
<dbReference type="InterPro" id="IPR050638">
    <property type="entry name" value="AA-Vitamin_Transporters"/>
</dbReference>
<reference evidence="7 8" key="1">
    <citation type="submission" date="2020-08" db="EMBL/GenBank/DDBJ databases">
        <title>Genome sequence of Acidovorax monticola KACC 19171T.</title>
        <authorList>
            <person name="Hyun D.-W."/>
            <person name="Bae J.-W."/>
        </authorList>
    </citation>
    <scope>NUCLEOTIDE SEQUENCE [LARGE SCALE GENOMIC DNA]</scope>
    <source>
        <strain evidence="7 8">KACC 19171</strain>
    </source>
</reference>
<evidence type="ECO:0000256" key="4">
    <source>
        <dbReference type="ARBA" id="ARBA00023136"/>
    </source>
</evidence>
<feature type="transmembrane region" description="Helical" evidence="5">
    <location>
        <begin position="39"/>
        <end position="57"/>
    </location>
</feature>
<dbReference type="Gene3D" id="1.10.3730.20">
    <property type="match status" value="1"/>
</dbReference>
<proteinExistence type="predicted"/>
<dbReference type="SUPFAM" id="SSF103481">
    <property type="entry name" value="Multidrug resistance efflux transporter EmrE"/>
    <property type="match status" value="2"/>
</dbReference>
<keyword evidence="3 5" id="KW-1133">Transmembrane helix</keyword>
<keyword evidence="4 5" id="KW-0472">Membrane</keyword>
<feature type="transmembrane region" description="Helical" evidence="5">
    <location>
        <begin position="268"/>
        <end position="289"/>
    </location>
</feature>
<keyword evidence="2 5" id="KW-0812">Transmembrane</keyword>
<feature type="transmembrane region" description="Helical" evidence="5">
    <location>
        <begin position="93"/>
        <end position="112"/>
    </location>
</feature>
<feature type="transmembrane region" description="Helical" evidence="5">
    <location>
        <begin position="69"/>
        <end position="87"/>
    </location>
</feature>
<feature type="transmembrane region" description="Helical" evidence="5">
    <location>
        <begin position="124"/>
        <end position="143"/>
    </location>
</feature>
<feature type="domain" description="EamA" evidence="6">
    <location>
        <begin position="152"/>
        <end position="284"/>
    </location>
</feature>
<feature type="transmembrane region" description="Helical" evidence="5">
    <location>
        <begin position="182"/>
        <end position="202"/>
    </location>
</feature>
<evidence type="ECO:0000313" key="7">
    <source>
        <dbReference type="EMBL" id="QNP60656.1"/>
    </source>
</evidence>
<dbReference type="InterPro" id="IPR000620">
    <property type="entry name" value="EamA_dom"/>
</dbReference>
<dbReference type="GO" id="GO:0016020">
    <property type="term" value="C:membrane"/>
    <property type="evidence" value="ECO:0007669"/>
    <property type="project" value="UniProtKB-SubCell"/>
</dbReference>
<feature type="transmembrane region" description="Helical" evidence="5">
    <location>
        <begin position="208"/>
        <end position="228"/>
    </location>
</feature>
<sequence length="302" mass="31954">MARVKTRHFVQLVLLSALWGASFLFIRVASPVLGPNVMAALRIGLGALTLVAIMRVANEDWPWRHWRELVGLGLLTVAAPFLLYAWAALRLPAGYSSLLNTMAVPFGVLAAAWFKEDTLSARKWLGCICGFAGVALIVQLGPIEPTPALLAAALTCVVASACYGISTTWMKRATQRMSPLSIAAGIHVAALALLLPGAAWSWHEARFTPGALAAVAVMGVLTSGLAYWLNLRVLSQVSPVAAMSSAFMIPLFGVAWGHLFLGEALGPGMLWGGALVLLATALVTGFNPLRALLSALPRRPLG</sequence>
<dbReference type="InterPro" id="IPR037185">
    <property type="entry name" value="EmrE-like"/>
</dbReference>
<evidence type="ECO:0000256" key="1">
    <source>
        <dbReference type="ARBA" id="ARBA00004141"/>
    </source>
</evidence>
<organism evidence="7 8">
    <name type="scientific">Paenacidovorax monticola</name>
    <dbReference type="NCBI Taxonomy" id="1926868"/>
    <lineage>
        <taxon>Bacteria</taxon>
        <taxon>Pseudomonadati</taxon>
        <taxon>Pseudomonadota</taxon>
        <taxon>Betaproteobacteria</taxon>
        <taxon>Burkholderiales</taxon>
        <taxon>Comamonadaceae</taxon>
        <taxon>Paenacidovorax</taxon>
    </lineage>
</organism>
<dbReference type="Proteomes" id="UP000516057">
    <property type="component" value="Chromosome"/>
</dbReference>
<protein>
    <submittedName>
        <fullName evidence="7">DMT family transporter</fullName>
    </submittedName>
</protein>
<dbReference type="RefSeq" id="WP_187737636.1">
    <property type="nucleotide sequence ID" value="NZ_CP060790.1"/>
</dbReference>
<feature type="transmembrane region" description="Helical" evidence="5">
    <location>
        <begin position="240"/>
        <end position="262"/>
    </location>
</feature>
<evidence type="ECO:0000313" key="8">
    <source>
        <dbReference type="Proteomes" id="UP000516057"/>
    </source>
</evidence>
<evidence type="ECO:0000256" key="2">
    <source>
        <dbReference type="ARBA" id="ARBA00022692"/>
    </source>
</evidence>
<dbReference type="PANTHER" id="PTHR32322">
    <property type="entry name" value="INNER MEMBRANE TRANSPORTER"/>
    <property type="match status" value="1"/>
</dbReference>
<dbReference type="KEGG" id="amon:H9L24_07590"/>
<name>A0A7H0HJE0_9BURK</name>
<dbReference type="EMBL" id="CP060790">
    <property type="protein sequence ID" value="QNP60656.1"/>
    <property type="molecule type" value="Genomic_DNA"/>
</dbReference>
<accession>A0A7H0HJE0</accession>
<gene>
    <name evidence="7" type="ORF">H9L24_07590</name>
</gene>
<evidence type="ECO:0000256" key="5">
    <source>
        <dbReference type="SAM" id="Phobius"/>
    </source>
</evidence>
<dbReference type="Pfam" id="PF00892">
    <property type="entry name" value="EamA"/>
    <property type="match status" value="2"/>
</dbReference>
<feature type="domain" description="EamA" evidence="6">
    <location>
        <begin position="12"/>
        <end position="138"/>
    </location>
</feature>
<evidence type="ECO:0000259" key="6">
    <source>
        <dbReference type="Pfam" id="PF00892"/>
    </source>
</evidence>
<dbReference type="PANTHER" id="PTHR32322:SF9">
    <property type="entry name" value="AMINO-ACID METABOLITE EFFLUX PUMP-RELATED"/>
    <property type="match status" value="1"/>
</dbReference>
<comment type="subcellular location">
    <subcellularLocation>
        <location evidence="1">Membrane</location>
        <topology evidence="1">Multi-pass membrane protein</topology>
    </subcellularLocation>
</comment>